<dbReference type="InterPro" id="IPR002657">
    <property type="entry name" value="BilAc:Na_symport/Acr3"/>
</dbReference>
<feature type="transmembrane region" description="Helical" evidence="5">
    <location>
        <begin position="6"/>
        <end position="27"/>
    </location>
</feature>
<dbReference type="PANTHER" id="PTHR10361">
    <property type="entry name" value="SODIUM-BILE ACID COTRANSPORTER"/>
    <property type="match status" value="1"/>
</dbReference>
<dbReference type="Proteomes" id="UP000662783">
    <property type="component" value="Chromosome"/>
</dbReference>
<dbReference type="Pfam" id="PF01758">
    <property type="entry name" value="SBF"/>
    <property type="match status" value="1"/>
</dbReference>
<dbReference type="EMBL" id="CP070608">
    <property type="protein sequence ID" value="QSE99168.1"/>
    <property type="molecule type" value="Genomic_DNA"/>
</dbReference>
<keyword evidence="2 5" id="KW-0812">Transmembrane</keyword>
<feature type="transmembrane region" description="Helical" evidence="5">
    <location>
        <begin position="136"/>
        <end position="157"/>
    </location>
</feature>
<dbReference type="AlphaFoldDB" id="A0A974WPB5"/>
<evidence type="ECO:0000313" key="7">
    <source>
        <dbReference type="Proteomes" id="UP000662783"/>
    </source>
</evidence>
<dbReference type="RefSeq" id="WP_205723679.1">
    <property type="nucleotide sequence ID" value="NZ_CP070608.1"/>
</dbReference>
<accession>A0A974WPB5</accession>
<evidence type="ECO:0000256" key="3">
    <source>
        <dbReference type="ARBA" id="ARBA00022989"/>
    </source>
</evidence>
<keyword evidence="7" id="KW-1185">Reference proteome</keyword>
<feature type="transmembrane region" description="Helical" evidence="5">
    <location>
        <begin position="94"/>
        <end position="116"/>
    </location>
</feature>
<keyword evidence="4 5" id="KW-0472">Membrane</keyword>
<feature type="transmembrane region" description="Helical" evidence="5">
    <location>
        <begin position="230"/>
        <end position="252"/>
    </location>
</feature>
<reference evidence="6" key="1">
    <citation type="submission" date="2021-02" db="EMBL/GenBank/DDBJ databases">
        <title>Fulvivirga sp. S481 isolated from sea water.</title>
        <authorList>
            <person name="Bae S.S."/>
            <person name="Baek K."/>
        </authorList>
    </citation>
    <scope>NUCLEOTIDE SEQUENCE</scope>
    <source>
        <strain evidence="6">S481</strain>
    </source>
</reference>
<sequence length="287" mass="30289">MDSISTAILALSLIIIMLGMGLSLTIADFTRIFINPKAILTGLFCQLVALPVIGFGIISVMDLPAEIAIGLIILAACPGGPTSNLIAHLAKGDLALSVSLTAISSLVTLLSIPILINMGLNRVLGQGTLIQLNVVSTIAQIFVIVILPVGIGMWIRARKEAFADRMLEPVRKASALVFVLVLVGVIAKERANLIPFFQQAGIAALILNVLTMGFGYFIGRIMSLSIPQRISISIEGGIQNGTLAITIATAILHNSAYAITPAVYSIIMFLTSGLLVFMLGRRKVSGV</sequence>
<feature type="transmembrane region" description="Helical" evidence="5">
    <location>
        <begin position="193"/>
        <end position="218"/>
    </location>
</feature>
<protein>
    <submittedName>
        <fullName evidence="6">Bile acid:sodium symporter family protein</fullName>
    </submittedName>
</protein>
<proteinExistence type="predicted"/>
<dbReference type="PANTHER" id="PTHR10361:SF24">
    <property type="entry name" value="P3 PROTEIN"/>
    <property type="match status" value="1"/>
</dbReference>
<keyword evidence="3 5" id="KW-1133">Transmembrane helix</keyword>
<evidence type="ECO:0000256" key="5">
    <source>
        <dbReference type="SAM" id="Phobius"/>
    </source>
</evidence>
<feature type="transmembrane region" description="Helical" evidence="5">
    <location>
        <begin position="67"/>
        <end position="87"/>
    </location>
</feature>
<feature type="transmembrane region" description="Helical" evidence="5">
    <location>
        <begin position="39"/>
        <end position="61"/>
    </location>
</feature>
<dbReference type="Gene3D" id="1.20.1530.20">
    <property type="match status" value="1"/>
</dbReference>
<dbReference type="InterPro" id="IPR004710">
    <property type="entry name" value="Bilac:Na_transpt"/>
</dbReference>
<comment type="subcellular location">
    <subcellularLocation>
        <location evidence="1">Membrane</location>
        <topology evidence="1">Multi-pass membrane protein</topology>
    </subcellularLocation>
</comment>
<evidence type="ECO:0000256" key="1">
    <source>
        <dbReference type="ARBA" id="ARBA00004141"/>
    </source>
</evidence>
<gene>
    <name evidence="6" type="ORF">JR347_08785</name>
</gene>
<feature type="transmembrane region" description="Helical" evidence="5">
    <location>
        <begin position="258"/>
        <end position="279"/>
    </location>
</feature>
<dbReference type="GO" id="GO:0016020">
    <property type="term" value="C:membrane"/>
    <property type="evidence" value="ECO:0007669"/>
    <property type="project" value="UniProtKB-SubCell"/>
</dbReference>
<organism evidence="6 7">
    <name type="scientific">Fulvivirga lutea</name>
    <dbReference type="NCBI Taxonomy" id="2810512"/>
    <lineage>
        <taxon>Bacteria</taxon>
        <taxon>Pseudomonadati</taxon>
        <taxon>Bacteroidota</taxon>
        <taxon>Cytophagia</taxon>
        <taxon>Cytophagales</taxon>
        <taxon>Fulvivirgaceae</taxon>
        <taxon>Fulvivirga</taxon>
    </lineage>
</organism>
<dbReference type="KEGG" id="fuv:JR347_08785"/>
<dbReference type="InterPro" id="IPR038770">
    <property type="entry name" value="Na+/solute_symporter_sf"/>
</dbReference>
<evidence type="ECO:0000256" key="2">
    <source>
        <dbReference type="ARBA" id="ARBA00022692"/>
    </source>
</evidence>
<name>A0A974WPB5_9BACT</name>
<evidence type="ECO:0000256" key="4">
    <source>
        <dbReference type="ARBA" id="ARBA00023136"/>
    </source>
</evidence>
<evidence type="ECO:0000313" key="6">
    <source>
        <dbReference type="EMBL" id="QSE99168.1"/>
    </source>
</evidence>
<feature type="transmembrane region" description="Helical" evidence="5">
    <location>
        <begin position="169"/>
        <end position="187"/>
    </location>
</feature>